<dbReference type="RefSeq" id="WP_053461505.1">
    <property type="nucleotide sequence ID" value="NZ_JZIW01000001.1"/>
</dbReference>
<dbReference type="Proteomes" id="UP000037632">
    <property type="component" value="Unassembled WGS sequence"/>
</dbReference>
<gene>
    <name evidence="2" type="ORF">VL23_06370</name>
</gene>
<name>A0AB34TIJ9_STEMA</name>
<feature type="compositionally biased region" description="Polar residues" evidence="1">
    <location>
        <begin position="642"/>
        <end position="651"/>
    </location>
</feature>
<proteinExistence type="predicted"/>
<evidence type="ECO:0000313" key="3">
    <source>
        <dbReference type="Proteomes" id="UP000037632"/>
    </source>
</evidence>
<feature type="compositionally biased region" description="Low complexity" evidence="1">
    <location>
        <begin position="652"/>
        <end position="663"/>
    </location>
</feature>
<evidence type="ECO:0000256" key="1">
    <source>
        <dbReference type="SAM" id="MobiDB-lite"/>
    </source>
</evidence>
<evidence type="ECO:0000313" key="2">
    <source>
        <dbReference type="EMBL" id="KOO82873.1"/>
    </source>
</evidence>
<evidence type="ECO:0008006" key="4">
    <source>
        <dbReference type="Google" id="ProtNLM"/>
    </source>
</evidence>
<comment type="caution">
    <text evidence="2">The sequence shown here is derived from an EMBL/GenBank/DDBJ whole genome shotgun (WGS) entry which is preliminary data.</text>
</comment>
<feature type="region of interest" description="Disordered" evidence="1">
    <location>
        <begin position="639"/>
        <end position="667"/>
    </location>
</feature>
<dbReference type="EMBL" id="JZIW01000001">
    <property type="protein sequence ID" value="KOO82873.1"/>
    <property type="molecule type" value="Genomic_DNA"/>
</dbReference>
<sequence length="700" mass="73167">MATAGSIVIDLLMKTGSFETDTKRAEQRLKQFSKEAAAAGTAIGTAFAGAATALTAMVASSINSMDELSKAALRSGASTEEFSKMAYAAGLADVSMEDLQGSLGRLAKAQGDALKTGSEQARIFDALGISVQDATGRLRPATEVLNDFADVFQRQQGSPEIVAAGMKVFGRSFQNLIPLLKDGAEGLKAAGDEAQAFGQVISTETGLQAEAFNDNLSRMKMFVTGVGNAVAADLLPDLERLTNQFVDSARSGQAVEETAQGISDVIRVMGSAMEVAMKPIQALDDLIQGLTIGMVGLAEAGKGVIGLDWDRIKIGWDVANNGADLAYYGRDQVGRDGRGVTPAVPKVNFIDPADLLAQDKQAVEQLRQARAEADRLRKLAFGDAPTGGKGTKSRAGAVREEQDAVTKLMADYDALYGSGNEKAAGFIAQLEREIALHGDVSEAARVSYDIQTGAFGQLSEAQAELLRNLAAVKDAQDDYTALYGDGLQKMADDTMDKTSTMKTVTDQAARNMQDAFADFLFDPFEQGLGGMVRGFAKAMQRIAAELAASEAMKAIGKWASGYSGAGAGWVNALGSAIGASAGGRAGGGPVAAGSMYRVGEGGRPELFDQGGKTYLIPGDAGSVRPITAGMPASSMGSGGGITNQFNTTLNVTSDGSSSTQQGDGSEDARRIQQFFTQMINQWAVQQSRPGGMFHQMRTGG</sequence>
<organism evidence="2 3">
    <name type="scientific">Stenotrophomonas maltophilia</name>
    <name type="common">Pseudomonas maltophilia</name>
    <name type="synonym">Xanthomonas maltophilia</name>
    <dbReference type="NCBI Taxonomy" id="40324"/>
    <lineage>
        <taxon>Bacteria</taxon>
        <taxon>Pseudomonadati</taxon>
        <taxon>Pseudomonadota</taxon>
        <taxon>Gammaproteobacteria</taxon>
        <taxon>Lysobacterales</taxon>
        <taxon>Lysobacteraceae</taxon>
        <taxon>Stenotrophomonas</taxon>
        <taxon>Stenotrophomonas maltophilia group</taxon>
    </lineage>
</organism>
<accession>A0AB34TIJ9</accession>
<reference evidence="2 3" key="1">
    <citation type="journal article" date="2015" name="Antimicrob. Agents Chemother.">
        <title>Whole-Genome Sequencing Identifies Emergence of a Quinolone Resistance Mutation in a Case of Stenotrophomonas maltophilia Bacteremia.</title>
        <authorList>
            <person name="Pak T.R."/>
            <person name="Altman D.R."/>
            <person name="Attie O."/>
            <person name="Sebra R."/>
            <person name="Hamula C.L."/>
            <person name="Lewis M."/>
            <person name="Deikus G."/>
            <person name="Newman L.C."/>
            <person name="Fang G."/>
            <person name="Hand J."/>
            <person name="Papel G."/>
            <person name="Wallach F."/>
            <person name="Schadt E.E."/>
            <person name="Huprikar S."/>
            <person name="van Bakel H."/>
            <person name="Kasarskis A."/>
            <person name="Bashir A."/>
        </authorList>
    </citation>
    <scope>NUCLEOTIDE SEQUENCE [LARGE SCALE GENOMIC DNA]</scope>
    <source>
        <strain evidence="2 3">ISMMS6</strain>
    </source>
</reference>
<protein>
    <recommendedName>
        <fullName evidence="4">Phage tail tape measure protein</fullName>
    </recommendedName>
</protein>
<dbReference type="AlphaFoldDB" id="A0AB34TIJ9"/>